<reference evidence="1" key="1">
    <citation type="submission" date="2022-05" db="EMBL/GenBank/DDBJ databases">
        <title>Schlegelella sp. nov., isolated from mangrove soil.</title>
        <authorList>
            <person name="Liu Y."/>
            <person name="Ge X."/>
            <person name="Liu W."/>
        </authorList>
    </citation>
    <scope>NUCLEOTIDE SEQUENCE</scope>
    <source>
        <strain evidence="1">S2-27</strain>
    </source>
</reference>
<gene>
    <name evidence="1" type="ORF">M8A51_02805</name>
</gene>
<dbReference type="PANTHER" id="PTHR10704:SF44">
    <property type="entry name" value="LD35051P-RELATED"/>
    <property type="match status" value="1"/>
</dbReference>
<name>A0ABT0YIA5_9BURK</name>
<comment type="caution">
    <text evidence="1">The sequence shown here is derived from an EMBL/GenBank/DDBJ whole genome shotgun (WGS) entry which is preliminary data.</text>
</comment>
<keyword evidence="2" id="KW-1185">Reference proteome</keyword>
<dbReference type="InterPro" id="IPR027417">
    <property type="entry name" value="P-loop_NTPase"/>
</dbReference>
<sequence>MSERAVRAPFLVLAHHRSGSNFLNDLLQSHPQIECLNEPLSMHTAFFRAHDLSVWRQEDFDDQQLHPCLARESSLRAYLLSLRDYLLQSGDSRVIGFKETVLFGKLEWLKSFLPSLKLILLQRDPRAVVSSVLRSALLGFWRYEDLVPPSYHALWPDAKLPPSHHAGEEVHAATIAAMSVAVRGELARRTAALFDGMTLSLEDLLGDPEAAMHSLAGLLGVEPHPAQLSFLQERQLVSRGGTFSSFRLREHVLDRWRSHLSAAQLDAIDRVFAAAHLPVPSSCGAAPAPAFTRAEGAHSG</sequence>
<dbReference type="Gene3D" id="3.40.50.300">
    <property type="entry name" value="P-loop containing nucleotide triphosphate hydrolases"/>
    <property type="match status" value="1"/>
</dbReference>
<dbReference type="Proteomes" id="UP001165541">
    <property type="component" value="Unassembled WGS sequence"/>
</dbReference>
<evidence type="ECO:0000313" key="2">
    <source>
        <dbReference type="Proteomes" id="UP001165541"/>
    </source>
</evidence>
<dbReference type="SUPFAM" id="SSF52540">
    <property type="entry name" value="P-loop containing nucleoside triphosphate hydrolases"/>
    <property type="match status" value="1"/>
</dbReference>
<evidence type="ECO:0000313" key="1">
    <source>
        <dbReference type="EMBL" id="MCM5678457.1"/>
    </source>
</evidence>
<protein>
    <submittedName>
        <fullName evidence="1">Sulfotransferase</fullName>
    </submittedName>
</protein>
<dbReference type="InterPro" id="IPR051135">
    <property type="entry name" value="Gal/GlcNAc/GalNAc_ST"/>
</dbReference>
<dbReference type="Pfam" id="PF13469">
    <property type="entry name" value="Sulfotransfer_3"/>
    <property type="match status" value="1"/>
</dbReference>
<dbReference type="PANTHER" id="PTHR10704">
    <property type="entry name" value="CARBOHYDRATE SULFOTRANSFERASE"/>
    <property type="match status" value="1"/>
</dbReference>
<dbReference type="RefSeq" id="WP_251776609.1">
    <property type="nucleotide sequence ID" value="NZ_JAMKFE010000002.1"/>
</dbReference>
<dbReference type="EMBL" id="JAMKFE010000002">
    <property type="protein sequence ID" value="MCM5678457.1"/>
    <property type="molecule type" value="Genomic_DNA"/>
</dbReference>
<proteinExistence type="predicted"/>
<accession>A0ABT0YIA5</accession>
<organism evidence="1 2">
    <name type="scientific">Caldimonas mangrovi</name>
    <dbReference type="NCBI Taxonomy" id="2944811"/>
    <lineage>
        <taxon>Bacteria</taxon>
        <taxon>Pseudomonadati</taxon>
        <taxon>Pseudomonadota</taxon>
        <taxon>Betaproteobacteria</taxon>
        <taxon>Burkholderiales</taxon>
        <taxon>Sphaerotilaceae</taxon>
        <taxon>Caldimonas</taxon>
    </lineage>
</organism>